<keyword evidence="2" id="KW-0378">Hydrolase</keyword>
<dbReference type="PANTHER" id="PTHR42648:SF21">
    <property type="entry name" value="CYSTEINE-RICH RLK (RECEPTOR-LIKE PROTEIN KINASE) 8"/>
    <property type="match status" value="1"/>
</dbReference>
<comment type="caution">
    <text evidence="5">The sequence shown here is derived from an EMBL/GenBank/DDBJ whole genome shotgun (WGS) entry which is preliminary data.</text>
</comment>
<evidence type="ECO:0000259" key="4">
    <source>
        <dbReference type="Pfam" id="PF07727"/>
    </source>
</evidence>
<feature type="compositionally biased region" description="Basic and acidic residues" evidence="3">
    <location>
        <begin position="654"/>
        <end position="694"/>
    </location>
</feature>
<evidence type="ECO:0000256" key="2">
    <source>
        <dbReference type="ARBA" id="ARBA00022801"/>
    </source>
</evidence>
<dbReference type="GO" id="GO:0046872">
    <property type="term" value="F:metal ion binding"/>
    <property type="evidence" value="ECO:0007669"/>
    <property type="project" value="UniProtKB-KW"/>
</dbReference>
<dbReference type="InterPro" id="IPR013103">
    <property type="entry name" value="RVT_2"/>
</dbReference>
<keyword evidence="1" id="KW-0479">Metal-binding</keyword>
<accession>A0A6L2MEL8</accession>
<dbReference type="GO" id="GO:0003676">
    <property type="term" value="F:nucleic acid binding"/>
    <property type="evidence" value="ECO:0007669"/>
    <property type="project" value="InterPro"/>
</dbReference>
<dbReference type="Pfam" id="PF07727">
    <property type="entry name" value="RVT_2"/>
    <property type="match status" value="1"/>
</dbReference>
<dbReference type="InterPro" id="IPR012337">
    <property type="entry name" value="RNaseH-like_sf"/>
</dbReference>
<dbReference type="GO" id="GO:0016787">
    <property type="term" value="F:hydrolase activity"/>
    <property type="evidence" value="ECO:0007669"/>
    <property type="project" value="UniProtKB-KW"/>
</dbReference>
<dbReference type="SUPFAM" id="SSF53098">
    <property type="entry name" value="Ribonuclease H-like"/>
    <property type="match status" value="1"/>
</dbReference>
<protein>
    <submittedName>
        <fullName evidence="5">Retrovirus-related Pol polyprotein from transposon TNT 1-94</fullName>
    </submittedName>
</protein>
<dbReference type="InterPro" id="IPR039537">
    <property type="entry name" value="Retrotran_Ty1/copia-like"/>
</dbReference>
<feature type="domain" description="Reverse transcriptase Ty1/copia-type" evidence="4">
    <location>
        <begin position="195"/>
        <end position="309"/>
    </location>
</feature>
<evidence type="ECO:0000313" key="5">
    <source>
        <dbReference type="EMBL" id="GEU71172.1"/>
    </source>
</evidence>
<dbReference type="Gene3D" id="3.30.420.10">
    <property type="entry name" value="Ribonuclease H-like superfamily/Ribonuclease H"/>
    <property type="match status" value="1"/>
</dbReference>
<evidence type="ECO:0000256" key="3">
    <source>
        <dbReference type="SAM" id="MobiDB-lite"/>
    </source>
</evidence>
<dbReference type="AlphaFoldDB" id="A0A6L2MEL8"/>
<proteinExistence type="predicted"/>
<feature type="compositionally biased region" description="Acidic residues" evidence="3">
    <location>
        <begin position="610"/>
        <end position="632"/>
    </location>
</feature>
<organism evidence="5">
    <name type="scientific">Tanacetum cinerariifolium</name>
    <name type="common">Dalmatian daisy</name>
    <name type="synonym">Chrysanthemum cinerariifolium</name>
    <dbReference type="NCBI Taxonomy" id="118510"/>
    <lineage>
        <taxon>Eukaryota</taxon>
        <taxon>Viridiplantae</taxon>
        <taxon>Streptophyta</taxon>
        <taxon>Embryophyta</taxon>
        <taxon>Tracheophyta</taxon>
        <taxon>Spermatophyta</taxon>
        <taxon>Magnoliopsida</taxon>
        <taxon>eudicotyledons</taxon>
        <taxon>Gunneridae</taxon>
        <taxon>Pentapetalae</taxon>
        <taxon>asterids</taxon>
        <taxon>campanulids</taxon>
        <taxon>Asterales</taxon>
        <taxon>Asteraceae</taxon>
        <taxon>Asteroideae</taxon>
        <taxon>Anthemideae</taxon>
        <taxon>Anthemidinae</taxon>
        <taxon>Tanacetum</taxon>
    </lineage>
</organism>
<feature type="compositionally biased region" description="Basic and acidic residues" evidence="3">
    <location>
        <begin position="592"/>
        <end position="609"/>
    </location>
</feature>
<gene>
    <name evidence="5" type="ORF">Tci_043150</name>
</gene>
<name>A0A6L2MEL8_TANCI</name>
<sequence>MFPLLHLLPVSILGRSNCPLAPLDLRMIMLHQSWVMGIIKKCHDFLAKVVSFKLRTINELAKQGLVRRLPKLKYQKYHLCSACALGKSKKHTHKPKAEDSIQEKLYMLHMDLCGPMRIESINRKKYILVIVDHYSRFTWVKVLRSKDETSEFPLSVVSCAPTAAAVALIPVDTTDTPSSTSVDQDAPSANFVMLINIKWSFKVKRDEYGGVLKNKARLVAKGFRQEEGINFKKSFAPVARIEAIRIFIANAAHKNMPIYQMDVKTALLNGELREEVYVSQPEGFVDPDNPNHVCRLKKALYGLKQAPHARIMNQEQIKQDALDQALVSINDQVRIGSCNMRIDPTKKQKEAIYQVVIDILKLSLCYNAFLITVDVPQIYMQQLFREILCITLRVPNKEFVAPHPHDALVTFLKQLGYKGSLDLMSNMYVDHMYQPWRTFTTIINKCIYGKTLGNDRLRQARFQILWGFDLLEERKLKFVSKGEGEQMYGMSIPEYMMNDDIKNSDDYQPYLALSTDTEVPVKKRRKGKSKGLMAKRANVTPSESMSLTEAEIAEEERRVHETHASIVIAAAQDKSDELDYGFEGEVKILTSDAERTESEREVVESKKADDEEVHDDEEIHDDEEKYDDDEMGEKEKAEEEMYELEKADEEMDDAEKVDAKNAVEEKDDKEQTRDVQAGRDDQVKNDQAKVKDDQVGDLISMTHKEKLKLPPSTSSHSLSADYDQAHRLSWSKDLSSLMDLATDLKASSITHYHQID</sequence>
<feature type="region of interest" description="Disordered" evidence="3">
    <location>
        <begin position="592"/>
        <end position="696"/>
    </location>
</feature>
<feature type="compositionally biased region" description="Basic and acidic residues" evidence="3">
    <location>
        <begin position="633"/>
        <end position="645"/>
    </location>
</feature>
<evidence type="ECO:0000256" key="1">
    <source>
        <dbReference type="ARBA" id="ARBA00022723"/>
    </source>
</evidence>
<dbReference type="EMBL" id="BKCJ010006258">
    <property type="protein sequence ID" value="GEU71172.1"/>
    <property type="molecule type" value="Genomic_DNA"/>
</dbReference>
<dbReference type="PANTHER" id="PTHR42648">
    <property type="entry name" value="TRANSPOSASE, PUTATIVE-RELATED"/>
    <property type="match status" value="1"/>
</dbReference>
<reference evidence="5" key="1">
    <citation type="journal article" date="2019" name="Sci. Rep.">
        <title>Draft genome of Tanacetum cinerariifolium, the natural source of mosquito coil.</title>
        <authorList>
            <person name="Yamashiro T."/>
            <person name="Shiraishi A."/>
            <person name="Satake H."/>
            <person name="Nakayama K."/>
        </authorList>
    </citation>
    <scope>NUCLEOTIDE SEQUENCE</scope>
</reference>
<dbReference type="InterPro" id="IPR036397">
    <property type="entry name" value="RNaseH_sf"/>
</dbReference>